<name>A0A553JMN4_SHEHA</name>
<keyword evidence="9" id="KW-1185">Reference proteome</keyword>
<dbReference type="EMBL" id="VKGK01000017">
    <property type="protein sequence ID" value="TRY13681.1"/>
    <property type="molecule type" value="Genomic_DNA"/>
</dbReference>
<gene>
    <name evidence="8" type="ORF">FN961_14575</name>
</gene>
<dbReference type="InterPro" id="IPR018011">
    <property type="entry name" value="Carb_sulfotrans_8-10"/>
</dbReference>
<keyword evidence="4" id="KW-1133">Transmembrane helix</keyword>
<keyword evidence="3" id="KW-0812">Transmembrane</keyword>
<proteinExistence type="predicted"/>
<keyword evidence="5" id="KW-0333">Golgi apparatus</keyword>
<sequence length="262" mass="31389">MLRLIIGKAFWDSAKKLKQFLRFSFHSVFNSYYDSIDYVVNDEKKIVYIVNSKCGCSTFKRTLALNDEFDGENINYQEIHKRTKEKGLITKVLSEEQRKYFRFTFVRNPYKRIVSLYINKFLDNDKINDGLGFEYSSYLGGYINREISFEQFVKLIVVIPNNLAERHFMKQSDLVYNQSEKIDYIGKLEDYSNDIIDLESKLGFKMSNGNESRKENQSKTYNYMDYYTKETFELLHEFYKKDVEKFEYLEEEKELKTHLGIK</sequence>
<evidence type="ECO:0000256" key="2">
    <source>
        <dbReference type="ARBA" id="ARBA00022679"/>
    </source>
</evidence>
<dbReference type="Proteomes" id="UP000318126">
    <property type="component" value="Unassembled WGS sequence"/>
</dbReference>
<dbReference type="GO" id="GO:0008146">
    <property type="term" value="F:sulfotransferase activity"/>
    <property type="evidence" value="ECO:0007669"/>
    <property type="project" value="InterPro"/>
</dbReference>
<dbReference type="Pfam" id="PF03567">
    <property type="entry name" value="Sulfotransfer_2"/>
    <property type="match status" value="1"/>
</dbReference>
<evidence type="ECO:0000256" key="6">
    <source>
        <dbReference type="ARBA" id="ARBA00023136"/>
    </source>
</evidence>
<protein>
    <submittedName>
        <fullName evidence="8">Sulfotransferase family protein</fullName>
    </submittedName>
</protein>
<evidence type="ECO:0000256" key="3">
    <source>
        <dbReference type="ARBA" id="ARBA00022692"/>
    </source>
</evidence>
<dbReference type="GO" id="GO:0016051">
    <property type="term" value="P:carbohydrate biosynthetic process"/>
    <property type="evidence" value="ECO:0007669"/>
    <property type="project" value="InterPro"/>
</dbReference>
<dbReference type="GO" id="GO:0016020">
    <property type="term" value="C:membrane"/>
    <property type="evidence" value="ECO:0007669"/>
    <property type="project" value="InterPro"/>
</dbReference>
<keyword evidence="6" id="KW-0472">Membrane</keyword>
<dbReference type="OrthoDB" id="288532at2"/>
<reference evidence="9" key="1">
    <citation type="submission" date="2019-07" db="EMBL/GenBank/DDBJ databases">
        <title>Shewanella sp. YLB-08 draft genomic sequence.</title>
        <authorList>
            <person name="Yu L."/>
        </authorList>
    </citation>
    <scope>NUCLEOTIDE SEQUENCE [LARGE SCALE GENOMIC DNA]</scope>
    <source>
        <strain evidence="9">JCM 20706</strain>
    </source>
</reference>
<dbReference type="AlphaFoldDB" id="A0A553JMN4"/>
<evidence type="ECO:0000313" key="8">
    <source>
        <dbReference type="EMBL" id="TRY13681.1"/>
    </source>
</evidence>
<dbReference type="RefSeq" id="WP_144040911.1">
    <property type="nucleotide sequence ID" value="NZ_BMPL01000038.1"/>
</dbReference>
<accession>A0A553JMN4</accession>
<evidence type="ECO:0000256" key="7">
    <source>
        <dbReference type="ARBA" id="ARBA00023180"/>
    </source>
</evidence>
<dbReference type="InterPro" id="IPR005331">
    <property type="entry name" value="Sulfotransferase"/>
</dbReference>
<comment type="caution">
    <text evidence="8">The sequence shown here is derived from an EMBL/GenBank/DDBJ whole genome shotgun (WGS) entry which is preliminary data.</text>
</comment>
<organism evidence="8 9">
    <name type="scientific">Shewanella hanedai</name>
    <name type="common">Alteromonas hanedai</name>
    <dbReference type="NCBI Taxonomy" id="25"/>
    <lineage>
        <taxon>Bacteria</taxon>
        <taxon>Pseudomonadati</taxon>
        <taxon>Pseudomonadota</taxon>
        <taxon>Gammaproteobacteria</taxon>
        <taxon>Alteromonadales</taxon>
        <taxon>Shewanellaceae</taxon>
        <taxon>Shewanella</taxon>
    </lineage>
</organism>
<evidence type="ECO:0000313" key="9">
    <source>
        <dbReference type="Proteomes" id="UP000318126"/>
    </source>
</evidence>
<evidence type="ECO:0000256" key="1">
    <source>
        <dbReference type="ARBA" id="ARBA00004323"/>
    </source>
</evidence>
<keyword evidence="7" id="KW-0325">Glycoprotein</keyword>
<comment type="subcellular location">
    <subcellularLocation>
        <location evidence="1">Golgi apparatus membrane</location>
        <topology evidence="1">Single-pass type II membrane protein</topology>
    </subcellularLocation>
</comment>
<evidence type="ECO:0000256" key="4">
    <source>
        <dbReference type="ARBA" id="ARBA00022989"/>
    </source>
</evidence>
<dbReference type="PANTHER" id="PTHR12137:SF54">
    <property type="entry name" value="CARBOHYDRATE SULFOTRANSFERASE"/>
    <property type="match status" value="1"/>
</dbReference>
<keyword evidence="2 8" id="KW-0808">Transferase</keyword>
<evidence type="ECO:0000256" key="5">
    <source>
        <dbReference type="ARBA" id="ARBA00023034"/>
    </source>
</evidence>
<dbReference type="PANTHER" id="PTHR12137">
    <property type="entry name" value="CARBOHYDRATE SULFOTRANSFERASE"/>
    <property type="match status" value="1"/>
</dbReference>